<name>A0A9W9TA76_9EURO</name>
<gene>
    <name evidence="1" type="ORF">N7498_001704</name>
</gene>
<reference evidence="1" key="2">
    <citation type="journal article" date="2023" name="IMA Fungus">
        <title>Comparative genomic study of the Penicillium genus elucidates a diverse pangenome and 15 lateral gene transfer events.</title>
        <authorList>
            <person name="Petersen C."/>
            <person name="Sorensen T."/>
            <person name="Nielsen M.R."/>
            <person name="Sondergaard T.E."/>
            <person name="Sorensen J.L."/>
            <person name="Fitzpatrick D.A."/>
            <person name="Frisvad J.C."/>
            <person name="Nielsen K.L."/>
        </authorList>
    </citation>
    <scope>NUCLEOTIDE SEQUENCE</scope>
    <source>
        <strain evidence="1">IBT 15544</strain>
    </source>
</reference>
<reference evidence="1" key="1">
    <citation type="submission" date="2022-12" db="EMBL/GenBank/DDBJ databases">
        <authorList>
            <person name="Petersen C."/>
        </authorList>
    </citation>
    <scope>NUCLEOTIDE SEQUENCE</scope>
    <source>
        <strain evidence="1">IBT 15544</strain>
    </source>
</reference>
<dbReference type="GeneID" id="83176067"/>
<dbReference type="EMBL" id="JAPQKR010000005">
    <property type="protein sequence ID" value="KAJ5215297.1"/>
    <property type="molecule type" value="Genomic_DNA"/>
</dbReference>
<evidence type="ECO:0000313" key="2">
    <source>
        <dbReference type="Proteomes" id="UP001150904"/>
    </source>
</evidence>
<protein>
    <submittedName>
        <fullName evidence="1">Uncharacterized protein</fullName>
    </submittedName>
</protein>
<dbReference type="OrthoDB" id="4283126at2759"/>
<dbReference type="AlphaFoldDB" id="A0A9W9TA76"/>
<keyword evidence="2" id="KW-1185">Reference proteome</keyword>
<dbReference type="RefSeq" id="XP_058311110.1">
    <property type="nucleotide sequence ID" value="XM_058448766.1"/>
</dbReference>
<comment type="caution">
    <text evidence="1">The sequence shown here is derived from an EMBL/GenBank/DDBJ whole genome shotgun (WGS) entry which is preliminary data.</text>
</comment>
<accession>A0A9W9TA76</accession>
<organism evidence="1 2">
    <name type="scientific">Penicillium cinerascens</name>
    <dbReference type="NCBI Taxonomy" id="70096"/>
    <lineage>
        <taxon>Eukaryota</taxon>
        <taxon>Fungi</taxon>
        <taxon>Dikarya</taxon>
        <taxon>Ascomycota</taxon>
        <taxon>Pezizomycotina</taxon>
        <taxon>Eurotiomycetes</taxon>
        <taxon>Eurotiomycetidae</taxon>
        <taxon>Eurotiales</taxon>
        <taxon>Aspergillaceae</taxon>
        <taxon>Penicillium</taxon>
    </lineage>
</organism>
<evidence type="ECO:0000313" key="1">
    <source>
        <dbReference type="EMBL" id="KAJ5215297.1"/>
    </source>
</evidence>
<dbReference type="Proteomes" id="UP001150904">
    <property type="component" value="Unassembled WGS sequence"/>
</dbReference>
<sequence length="67" mass="7474">MAGYRPPTPSPSFIDMDASEVLRTIATLNTRSSLAQTSNELDETVKVAELLYDVNRRLGTVTDYLLR</sequence>
<proteinExistence type="predicted"/>